<organism evidence="4 5">
    <name type="scientific">Lonepinella koalarum</name>
    <dbReference type="NCBI Taxonomy" id="53417"/>
    <lineage>
        <taxon>Bacteria</taxon>
        <taxon>Pseudomonadati</taxon>
        <taxon>Pseudomonadota</taxon>
        <taxon>Gammaproteobacteria</taxon>
        <taxon>Pasteurellales</taxon>
        <taxon>Pasteurellaceae</taxon>
        <taxon>Lonepinella</taxon>
    </lineage>
</organism>
<dbReference type="GO" id="GO:0046872">
    <property type="term" value="F:metal ion binding"/>
    <property type="evidence" value="ECO:0007669"/>
    <property type="project" value="UniProtKB-KW"/>
</dbReference>
<keyword evidence="1" id="KW-0460">Magnesium</keyword>
<dbReference type="GO" id="GO:0005886">
    <property type="term" value="C:plasma membrane"/>
    <property type="evidence" value="ECO:0007669"/>
    <property type="project" value="UniProtKB-SubCell"/>
</dbReference>
<protein>
    <recommendedName>
        <fullName evidence="1">Phosphatidylglycerophosphatase A</fullName>
        <ecNumber evidence="1">3.1.3.27</ecNumber>
    </recommendedName>
    <alternativeName>
        <fullName evidence="1">Phosphatidylglycerolphosphate phosphatase A</fullName>
    </alternativeName>
</protein>
<gene>
    <name evidence="4" type="ORF">EV692_0699</name>
</gene>
<name>A0A4R1L0C8_9PAST</name>
<dbReference type="GO" id="GO:0008962">
    <property type="term" value="F:phosphatidylglycerophosphatase activity"/>
    <property type="evidence" value="ECO:0007669"/>
    <property type="project" value="UniProtKB-EC"/>
</dbReference>
<keyword evidence="2" id="KW-1133">Transmembrane helix</keyword>
<comment type="catalytic activity">
    <reaction evidence="1">
        <text>a 1,2-diacyl-sn-glycero-3-phospho-(1'-sn-glycero-3'-phosphate) + H2O = a 1,2-diacyl-sn-glycero-3-phospho-(1'-sn-glycerol) + phosphate</text>
        <dbReference type="Rhea" id="RHEA:33751"/>
        <dbReference type="ChEBI" id="CHEBI:15377"/>
        <dbReference type="ChEBI" id="CHEBI:43474"/>
        <dbReference type="ChEBI" id="CHEBI:60110"/>
        <dbReference type="ChEBI" id="CHEBI:64716"/>
        <dbReference type="EC" id="3.1.3.27"/>
    </reaction>
</comment>
<dbReference type="GO" id="GO:0009395">
    <property type="term" value="P:phospholipid catabolic process"/>
    <property type="evidence" value="ECO:0007669"/>
    <property type="project" value="UniProtKB-KW"/>
</dbReference>
<dbReference type="EC" id="3.1.3.27" evidence="1"/>
<dbReference type="RefSeq" id="WP_132300590.1">
    <property type="nucleotide sequence ID" value="NZ_CP170642.1"/>
</dbReference>
<reference evidence="4 5" key="1">
    <citation type="submission" date="2019-03" db="EMBL/GenBank/DDBJ databases">
        <title>Genomic Encyclopedia of Type Strains, Phase IV (KMG-IV): sequencing the most valuable type-strain genomes for metagenomic binning, comparative biology and taxonomic classification.</title>
        <authorList>
            <person name="Goeker M."/>
        </authorList>
    </citation>
    <scope>NUCLEOTIDE SEQUENCE [LARGE SCALE GENOMIC DNA]</scope>
    <source>
        <strain evidence="4 5">DSM 10053</strain>
    </source>
</reference>
<dbReference type="GO" id="GO:0006655">
    <property type="term" value="P:phosphatidylglycerol biosynthetic process"/>
    <property type="evidence" value="ECO:0007669"/>
    <property type="project" value="UniProtKB-UniPathway"/>
</dbReference>
<evidence type="ECO:0000259" key="3">
    <source>
        <dbReference type="Pfam" id="PF04608"/>
    </source>
</evidence>
<keyword evidence="1" id="KW-0442">Lipid degradation</keyword>
<comment type="subcellular location">
    <subcellularLocation>
        <location evidence="1">Cell inner membrane</location>
        <topology evidence="1">Multi-pass membrane protein</topology>
    </subcellularLocation>
</comment>
<dbReference type="PANTHER" id="PTHR36305">
    <property type="entry name" value="PHOSPHATIDYLGLYCEROPHOSPHATASE A"/>
    <property type="match status" value="1"/>
</dbReference>
<comment type="function">
    <text evidence="1">Lipid phosphatase which dephosphorylates phosphatidylglycerophosphate (PGP) to phosphatidylglycerol (PG).</text>
</comment>
<proteinExistence type="predicted"/>
<dbReference type="AlphaFoldDB" id="A0A4R1L0C8"/>
<dbReference type="PANTHER" id="PTHR36305:SF1">
    <property type="entry name" value="PHOSPHATIDYLGLYCEROPHOSPHATASE A"/>
    <property type="match status" value="1"/>
</dbReference>
<feature type="domain" description="YutG/PgpA" evidence="3">
    <location>
        <begin position="21"/>
        <end position="163"/>
    </location>
</feature>
<feature type="transmembrane region" description="Helical" evidence="2">
    <location>
        <begin position="57"/>
        <end position="77"/>
    </location>
</feature>
<dbReference type="SUPFAM" id="SSF101307">
    <property type="entry name" value="YutG-like"/>
    <property type="match status" value="1"/>
</dbReference>
<dbReference type="InterPro" id="IPR036681">
    <property type="entry name" value="PgpA-like_sf"/>
</dbReference>
<evidence type="ECO:0000256" key="2">
    <source>
        <dbReference type="SAM" id="Phobius"/>
    </source>
</evidence>
<feature type="transmembrane region" description="Helical" evidence="2">
    <location>
        <begin position="29"/>
        <end position="50"/>
    </location>
</feature>
<keyword evidence="1 2" id="KW-0472">Membrane</keyword>
<feature type="transmembrane region" description="Helical" evidence="2">
    <location>
        <begin position="97"/>
        <end position="122"/>
    </location>
</feature>
<sequence length="171" mass="19091">MTDVTQCPLQHLRLTNPTHLLAVGFGSGLIHPAPGTWGSLAGLFIGIFFMQIVPLKVFMIFTAVCFLIGCYLCQKTANDMGVHDHGSIVWDEFVGIWIVQIGMVGFLLEHLILGNVVAFGLFRLFDIWKPFPIRYFDRKLENGFGIMIDDVLASLYAVLVYFIFSIGVSLC</sequence>
<keyword evidence="1" id="KW-0443">Lipid metabolism</keyword>
<dbReference type="CDD" id="cd06971">
    <property type="entry name" value="PgpA"/>
    <property type="match status" value="1"/>
</dbReference>
<keyword evidence="1" id="KW-0378">Hydrolase</keyword>
<evidence type="ECO:0000313" key="4">
    <source>
        <dbReference type="EMBL" id="TCK70427.1"/>
    </source>
</evidence>
<feature type="transmembrane region" description="Helical" evidence="2">
    <location>
        <begin position="143"/>
        <end position="164"/>
    </location>
</feature>
<dbReference type="Pfam" id="PF04608">
    <property type="entry name" value="PgpA"/>
    <property type="match status" value="1"/>
</dbReference>
<dbReference type="InterPro" id="IPR026037">
    <property type="entry name" value="PgpA"/>
</dbReference>
<evidence type="ECO:0000313" key="5">
    <source>
        <dbReference type="Proteomes" id="UP000295496"/>
    </source>
</evidence>
<comment type="caution">
    <text evidence="4">The sequence shown here is derived from an EMBL/GenBank/DDBJ whole genome shotgun (WGS) entry which is preliminary data.</text>
</comment>
<dbReference type="InterPro" id="IPR007686">
    <property type="entry name" value="YutG/PgpA"/>
</dbReference>
<dbReference type="Proteomes" id="UP000295496">
    <property type="component" value="Unassembled WGS sequence"/>
</dbReference>
<evidence type="ECO:0000256" key="1">
    <source>
        <dbReference type="PIRNR" id="PIRNR006162"/>
    </source>
</evidence>
<accession>A0A4R1L0C8</accession>
<keyword evidence="1" id="KW-1208">Phospholipid metabolism</keyword>
<comment type="pathway">
    <text evidence="1">Phospholipid metabolism; phosphatidylglycerol biosynthesis; phosphatidylglycerol from CDP-diacylglycerol: step 2/2.</text>
</comment>
<keyword evidence="1" id="KW-0479">Metal-binding</keyword>
<comment type="cofactor">
    <cofactor evidence="1">
        <name>Mg(2+)</name>
        <dbReference type="ChEBI" id="CHEBI:18420"/>
    </cofactor>
</comment>
<keyword evidence="1" id="KW-0595">Phospholipid degradation</keyword>
<dbReference type="UniPathway" id="UPA00084">
    <property type="reaction ID" value="UER00504"/>
</dbReference>
<keyword evidence="1" id="KW-0997">Cell inner membrane</keyword>
<keyword evidence="5" id="KW-1185">Reference proteome</keyword>
<keyword evidence="1" id="KW-1003">Cell membrane</keyword>
<dbReference type="PIRSF" id="PIRSF006162">
    <property type="entry name" value="PgpA"/>
    <property type="match status" value="1"/>
</dbReference>
<keyword evidence="1 2" id="KW-0812">Transmembrane</keyword>
<dbReference type="EMBL" id="SMGJ01000002">
    <property type="protein sequence ID" value="TCK70427.1"/>
    <property type="molecule type" value="Genomic_DNA"/>
</dbReference>